<evidence type="ECO:0000313" key="2">
    <source>
        <dbReference type="EMBL" id="KAK1856499.1"/>
    </source>
</evidence>
<evidence type="ECO:0000256" key="1">
    <source>
        <dbReference type="SAM" id="MobiDB-lite"/>
    </source>
</evidence>
<keyword evidence="3" id="KW-1185">Reference proteome</keyword>
<accession>A0AAD9ELR7</accession>
<organism evidence="2 3">
    <name type="scientific">Colletotrichum chrysophilum</name>
    <dbReference type="NCBI Taxonomy" id="1836956"/>
    <lineage>
        <taxon>Eukaryota</taxon>
        <taxon>Fungi</taxon>
        <taxon>Dikarya</taxon>
        <taxon>Ascomycota</taxon>
        <taxon>Pezizomycotina</taxon>
        <taxon>Sordariomycetes</taxon>
        <taxon>Hypocreomycetidae</taxon>
        <taxon>Glomerellales</taxon>
        <taxon>Glomerellaceae</taxon>
        <taxon>Colletotrichum</taxon>
        <taxon>Colletotrichum gloeosporioides species complex</taxon>
    </lineage>
</organism>
<dbReference type="EMBL" id="JAQOWY010000008">
    <property type="protein sequence ID" value="KAK1856499.1"/>
    <property type="molecule type" value="Genomic_DNA"/>
</dbReference>
<comment type="caution">
    <text evidence="2">The sequence shown here is derived from an EMBL/GenBank/DDBJ whole genome shotgun (WGS) entry which is preliminary data.</text>
</comment>
<protein>
    <submittedName>
        <fullName evidence="2">Uncharacterized protein</fullName>
    </submittedName>
</protein>
<dbReference type="Proteomes" id="UP001243330">
    <property type="component" value="Unassembled WGS sequence"/>
</dbReference>
<dbReference type="AlphaFoldDB" id="A0AAD9ELR7"/>
<sequence>MHVPCMMIRRLAPTKLLVQHPLHIPIAVKHQARNAISLSFNKLVGDARLFNQPSHSGVGVPQLNVVRLPLGRLRSRQRQELVNSVLDILIAAVFVLHNQPQDMHGVAFRLLQSTIVSPRPHRPHPLPALPDNSSPNRRCLSKNVLGHEVLAHQVPQDSINIRQQRHPRLAPLGLFRQPRPQQLLVDVAQLRQLVVSHRLRLAALLLPLGPGLRRERQVRALVRVPALLRVELLANVGEEHGEGDLAVPDVAPLLALGHAGALPAAEARAEQAHHGGGVALAAVLGLGEDGGDAVGDGLGDGAVGLRGEGALADALARGEDGAGVGRQRGVGQDPLGDAAVAAHGHGGEVLLAAEVLVQLEGGAPFLVRRGPDAEPLGVRGRGEDEVGLLRRAHGAYLSARGLLSLVLLFLANWVPLLVSCFDGRVGMWERQSHGIVEAPEVGGKDKAQSLSRHLGTFLSGRGAPPKTIAAMAGKTQRNPRIETGPIQASTWHKVQAALQGEGPRGGGGPSDTGRRNVARFGRRRRDIAGPSAAPARIRDTKKRGFGRDEYGKGTLTRPSHQPGGRVKVSRPTRT</sequence>
<reference evidence="2" key="1">
    <citation type="submission" date="2023-01" db="EMBL/GenBank/DDBJ databases">
        <title>Colletotrichum chrysophilum M932 genome sequence.</title>
        <authorList>
            <person name="Baroncelli R."/>
        </authorList>
    </citation>
    <scope>NUCLEOTIDE SEQUENCE</scope>
    <source>
        <strain evidence="2">M932</strain>
    </source>
</reference>
<name>A0AAD9ELR7_9PEZI</name>
<proteinExistence type="predicted"/>
<gene>
    <name evidence="2" type="ORF">CCHR01_00878</name>
</gene>
<feature type="region of interest" description="Disordered" evidence="1">
    <location>
        <begin position="499"/>
        <end position="574"/>
    </location>
</feature>
<feature type="compositionally biased region" description="Basic residues" evidence="1">
    <location>
        <begin position="516"/>
        <end position="525"/>
    </location>
</feature>
<evidence type="ECO:0000313" key="3">
    <source>
        <dbReference type="Proteomes" id="UP001243330"/>
    </source>
</evidence>